<name>A0A7H9CI64_9BACT</name>
<evidence type="ECO:0000313" key="3">
    <source>
        <dbReference type="Proteomes" id="UP000509414"/>
    </source>
</evidence>
<organism evidence="2 3">
    <name type="scientific">Candidatus Campylobacter infans</name>
    <dbReference type="NCBI Taxonomy" id="2561898"/>
    <lineage>
        <taxon>Bacteria</taxon>
        <taxon>Pseudomonadati</taxon>
        <taxon>Campylobacterota</taxon>
        <taxon>Epsilonproteobacteria</taxon>
        <taxon>Campylobacterales</taxon>
        <taxon>Campylobacteraceae</taxon>
        <taxon>Campylobacter</taxon>
    </lineage>
</organism>
<dbReference type="InterPro" id="IPR028976">
    <property type="entry name" value="CheC-like_sf"/>
</dbReference>
<dbReference type="KEGG" id="cinf:CINF_1318"/>
<evidence type="ECO:0000256" key="1">
    <source>
        <dbReference type="ARBA" id="ARBA00022500"/>
    </source>
</evidence>
<proteinExistence type="predicted"/>
<protein>
    <recommendedName>
        <fullName evidence="4">Chemotaxis protein CheX</fullName>
    </recommendedName>
</protein>
<evidence type="ECO:0000313" key="2">
    <source>
        <dbReference type="EMBL" id="QLI05803.1"/>
    </source>
</evidence>
<dbReference type="Gene3D" id="3.40.1550.10">
    <property type="entry name" value="CheC-like"/>
    <property type="match status" value="1"/>
</dbReference>
<dbReference type="AlphaFoldDB" id="A0A7H9CI64"/>
<dbReference type="RefSeq" id="WP_240156102.1">
    <property type="nucleotide sequence ID" value="NZ_CP049075.1"/>
</dbReference>
<sequence>MEIMQAVGESILHICGVMGAKLEKNASLENGVYGSSIPLYIEDDKGVMCEYQFYLYFKNELLNIVAEQLLQSNFNQSDLADISRELANQIIGYAKMLLTDANNVKTKLGTPEFLGVVESFPIKFDEKELYKINNETLQIGYKKI</sequence>
<reference evidence="2 3" key="1">
    <citation type="submission" date="2020-02" db="EMBL/GenBank/DDBJ databases">
        <title>Complete genome sequence of the novel Campylobacter species Candidatus Campylobacter infans.</title>
        <authorList>
            <person name="Duim B."/>
            <person name="Zomer A."/>
            <person name="van der Graaf L."/>
            <person name="Wagenaar J."/>
        </authorList>
    </citation>
    <scope>NUCLEOTIDE SEQUENCE [LARGE SCALE GENOMIC DNA]</scope>
    <source>
        <strain evidence="2 3">19S00001</strain>
    </source>
</reference>
<gene>
    <name evidence="2" type="ORF">CINF_1318</name>
</gene>
<keyword evidence="3" id="KW-1185">Reference proteome</keyword>
<keyword evidence="1" id="KW-0145">Chemotaxis</keyword>
<dbReference type="GO" id="GO:0006935">
    <property type="term" value="P:chemotaxis"/>
    <property type="evidence" value="ECO:0007669"/>
    <property type="project" value="UniProtKB-KW"/>
</dbReference>
<accession>A0A7H9CI64</accession>
<dbReference type="Proteomes" id="UP000509414">
    <property type="component" value="Chromosome"/>
</dbReference>
<evidence type="ECO:0008006" key="4">
    <source>
        <dbReference type="Google" id="ProtNLM"/>
    </source>
</evidence>
<dbReference type="EMBL" id="CP049075">
    <property type="protein sequence ID" value="QLI05803.1"/>
    <property type="molecule type" value="Genomic_DNA"/>
</dbReference>
<dbReference type="SUPFAM" id="SSF103039">
    <property type="entry name" value="CheC-like"/>
    <property type="match status" value="1"/>
</dbReference>